<dbReference type="AlphaFoldDB" id="A0A550JFD5"/>
<dbReference type="PANTHER" id="PTHR34478:SF1">
    <property type="entry name" value="PROTEIN LEMA"/>
    <property type="match status" value="1"/>
</dbReference>
<evidence type="ECO:0000256" key="5">
    <source>
        <dbReference type="ARBA" id="ARBA00023136"/>
    </source>
</evidence>
<comment type="caution">
    <text evidence="7">The sequence shown here is derived from an EMBL/GenBank/DDBJ whole genome shotgun (WGS) entry which is preliminary data.</text>
</comment>
<comment type="similarity">
    <text evidence="2">Belongs to the LemA family.</text>
</comment>
<dbReference type="PANTHER" id="PTHR34478">
    <property type="entry name" value="PROTEIN LEMA"/>
    <property type="match status" value="1"/>
</dbReference>
<evidence type="ECO:0000256" key="1">
    <source>
        <dbReference type="ARBA" id="ARBA00004167"/>
    </source>
</evidence>
<dbReference type="EMBL" id="VJVV01000005">
    <property type="protein sequence ID" value="TRO81918.1"/>
    <property type="molecule type" value="Genomic_DNA"/>
</dbReference>
<keyword evidence="4 6" id="KW-1133">Transmembrane helix</keyword>
<evidence type="ECO:0000256" key="4">
    <source>
        <dbReference type="ARBA" id="ARBA00022989"/>
    </source>
</evidence>
<feature type="transmembrane region" description="Helical" evidence="6">
    <location>
        <begin position="6"/>
        <end position="28"/>
    </location>
</feature>
<evidence type="ECO:0000256" key="3">
    <source>
        <dbReference type="ARBA" id="ARBA00022692"/>
    </source>
</evidence>
<accession>A0A550JFD5</accession>
<dbReference type="SUPFAM" id="SSF140478">
    <property type="entry name" value="LemA-like"/>
    <property type="match status" value="1"/>
</dbReference>
<dbReference type="Pfam" id="PF04011">
    <property type="entry name" value="LemA"/>
    <property type="match status" value="1"/>
</dbReference>
<reference evidence="7 8" key="1">
    <citation type="submission" date="2019-07" db="EMBL/GenBank/DDBJ databases">
        <title>Insights of Desulfuromonas acetexigens electromicrobiology.</title>
        <authorList>
            <person name="Katuri K."/>
            <person name="Sapireddy V."/>
            <person name="Shaw D.R."/>
            <person name="Saikaly P."/>
        </authorList>
    </citation>
    <scope>NUCLEOTIDE SEQUENCE [LARGE SCALE GENOMIC DNA]</scope>
    <source>
        <strain evidence="7 8">2873</strain>
    </source>
</reference>
<dbReference type="OrthoDB" id="9804152at2"/>
<organism evidence="7 8">
    <name type="scientific">Trichloromonas acetexigens</name>
    <dbReference type="NCBI Taxonomy" id="38815"/>
    <lineage>
        <taxon>Bacteria</taxon>
        <taxon>Pseudomonadati</taxon>
        <taxon>Thermodesulfobacteriota</taxon>
        <taxon>Desulfuromonadia</taxon>
        <taxon>Desulfuromonadales</taxon>
        <taxon>Trichloromonadaceae</taxon>
        <taxon>Trichloromonas</taxon>
    </lineage>
</organism>
<evidence type="ECO:0000256" key="6">
    <source>
        <dbReference type="SAM" id="Phobius"/>
    </source>
</evidence>
<dbReference type="GO" id="GO:0016020">
    <property type="term" value="C:membrane"/>
    <property type="evidence" value="ECO:0007669"/>
    <property type="project" value="UniProtKB-SubCell"/>
</dbReference>
<dbReference type="RefSeq" id="WP_092057745.1">
    <property type="nucleotide sequence ID" value="NZ_FOJJ01000037.1"/>
</dbReference>
<dbReference type="InterPro" id="IPR007156">
    <property type="entry name" value="MamQ_LemA"/>
</dbReference>
<keyword evidence="5 6" id="KW-0472">Membrane</keyword>
<dbReference type="Proteomes" id="UP000317155">
    <property type="component" value="Unassembled WGS sequence"/>
</dbReference>
<comment type="subcellular location">
    <subcellularLocation>
        <location evidence="1">Membrane</location>
        <topology evidence="1">Single-pass membrane protein</topology>
    </subcellularLocation>
</comment>
<protein>
    <submittedName>
        <fullName evidence="7">LemA family protein</fullName>
    </submittedName>
</protein>
<gene>
    <name evidence="7" type="ORF">FL622_08965</name>
</gene>
<evidence type="ECO:0000256" key="2">
    <source>
        <dbReference type="ARBA" id="ARBA00008854"/>
    </source>
</evidence>
<keyword evidence="8" id="KW-1185">Reference proteome</keyword>
<keyword evidence="3 6" id="KW-0812">Transmembrane</keyword>
<sequence length="189" mass="21974">MTLWIPLGVILLVLVLLILYVIVVYNGLVTLKNNIDKAWSNIDVLLKQRFDELPKLIKVCEGYMQHERQTLEAVVKARSMIANAQGDQEQLAAQNALTDTLRSLFMVVERYPELKADKVFKQLSTRITEIEEMIADRRELYNESVNLYNIRIEQFPDVLVARLFNFANRELWRIDPAHRADVAVEFRAN</sequence>
<dbReference type="Gene3D" id="1.20.1440.20">
    <property type="entry name" value="LemA-like domain"/>
    <property type="match status" value="1"/>
</dbReference>
<evidence type="ECO:0000313" key="7">
    <source>
        <dbReference type="EMBL" id="TRO81918.1"/>
    </source>
</evidence>
<name>A0A550JFD5_9BACT</name>
<dbReference type="InterPro" id="IPR023353">
    <property type="entry name" value="LemA-like_dom_sf"/>
</dbReference>
<evidence type="ECO:0000313" key="8">
    <source>
        <dbReference type="Proteomes" id="UP000317155"/>
    </source>
</evidence>
<proteinExistence type="inferred from homology"/>